<gene>
    <name evidence="3" type="ORF">O0931_03875</name>
</gene>
<evidence type="ECO:0000313" key="3">
    <source>
        <dbReference type="EMBL" id="MCZ4222428.1"/>
    </source>
</evidence>
<feature type="chain" id="PRO_5045996903" evidence="1">
    <location>
        <begin position="21"/>
        <end position="454"/>
    </location>
</feature>
<protein>
    <submittedName>
        <fullName evidence="3">M1 family aminopeptidase</fullName>
    </submittedName>
</protein>
<accession>A0ABT4KU07</accession>
<dbReference type="Pfam" id="PF01433">
    <property type="entry name" value="Peptidase_M1"/>
    <property type="match status" value="1"/>
</dbReference>
<reference evidence="3" key="1">
    <citation type="submission" date="2022-12" db="EMBL/GenBank/DDBJ databases">
        <title>Genome sequence of SJ11.</title>
        <authorList>
            <person name="Woo H."/>
        </authorList>
    </citation>
    <scope>NUCLEOTIDE SEQUENCE</scope>
    <source>
        <strain evidence="3">SJ11</strain>
    </source>
</reference>
<proteinExistence type="predicted"/>
<dbReference type="SUPFAM" id="SSF55486">
    <property type="entry name" value="Metalloproteases ('zincins'), catalytic domain"/>
    <property type="match status" value="1"/>
</dbReference>
<evidence type="ECO:0000259" key="2">
    <source>
        <dbReference type="Pfam" id="PF01433"/>
    </source>
</evidence>
<keyword evidence="4" id="KW-1185">Reference proteome</keyword>
<dbReference type="InterPro" id="IPR027268">
    <property type="entry name" value="Peptidase_M4/M1_CTD_sf"/>
</dbReference>
<organism evidence="3 4">
    <name type="scientific">Pedobacter rhodius</name>
    <dbReference type="NCBI Taxonomy" id="3004098"/>
    <lineage>
        <taxon>Bacteria</taxon>
        <taxon>Pseudomonadati</taxon>
        <taxon>Bacteroidota</taxon>
        <taxon>Sphingobacteriia</taxon>
        <taxon>Sphingobacteriales</taxon>
        <taxon>Sphingobacteriaceae</taxon>
        <taxon>Pedobacter</taxon>
    </lineage>
</organism>
<dbReference type="Proteomes" id="UP001144341">
    <property type="component" value="Unassembled WGS sequence"/>
</dbReference>
<sequence>MMRKIFTLLLFVSTFCTLKAQSPHLSGKVEVVMATGQITCDFVLSNIPDLGNDYQVLLNKGFNIKAIKDSSNKTLSYSGFYNGKMRGEGLVYVPEKGDTVLVNPKRLHITYTGAFPIYTDTLNFIDFKGLIAFNGKTMRAADQSKWYPIIYDVKNDRLIEQMTYDIQVTSKDSKTIFVNGDLPKPGPVGTFKSDIAIAPMLFIGDYAVQQAKGALFLNTKLNNKQLHVFEDNIAEMKAYYFKALNIPYDTKNVFIEHDAVEKYNKGRSWAFVAFPTIAFAGTKFGDMIDEEHAKLKDSTDYPYIAHEIAHYYFGNVLQPNATLFWFFLESTAEYLSVKATEEKFGKQFATTYFQNKGKQLKNFNAVPLNTIKDMNSMSGTYRYSYGPFLLRGLEQMIGEKRVFKFLNTCLKTKNELTDYDFFKRNALKSGITQKEWDAYEKSFIMSENAVSLIK</sequence>
<dbReference type="InterPro" id="IPR014782">
    <property type="entry name" value="Peptidase_M1_dom"/>
</dbReference>
<keyword evidence="1" id="KW-0732">Signal</keyword>
<comment type="caution">
    <text evidence="3">The sequence shown here is derived from an EMBL/GenBank/DDBJ whole genome shotgun (WGS) entry which is preliminary data.</text>
</comment>
<keyword evidence="3" id="KW-0378">Hydrolase</keyword>
<dbReference type="GO" id="GO:0004177">
    <property type="term" value="F:aminopeptidase activity"/>
    <property type="evidence" value="ECO:0007669"/>
    <property type="project" value="UniProtKB-KW"/>
</dbReference>
<name>A0ABT4KU07_9SPHI</name>
<feature type="domain" description="Peptidase M1 membrane alanine aminopeptidase" evidence="2">
    <location>
        <begin position="302"/>
        <end position="412"/>
    </location>
</feature>
<keyword evidence="3" id="KW-0645">Protease</keyword>
<feature type="signal peptide" evidence="1">
    <location>
        <begin position="1"/>
        <end position="20"/>
    </location>
</feature>
<dbReference type="RefSeq" id="WP_269414230.1">
    <property type="nucleotide sequence ID" value="NZ_JAPWGL010000001.1"/>
</dbReference>
<dbReference type="EMBL" id="JAPWGL010000001">
    <property type="protein sequence ID" value="MCZ4222428.1"/>
    <property type="molecule type" value="Genomic_DNA"/>
</dbReference>
<evidence type="ECO:0000313" key="4">
    <source>
        <dbReference type="Proteomes" id="UP001144341"/>
    </source>
</evidence>
<dbReference type="Gene3D" id="1.10.390.10">
    <property type="entry name" value="Neutral Protease Domain 2"/>
    <property type="match status" value="1"/>
</dbReference>
<keyword evidence="3" id="KW-0031">Aminopeptidase</keyword>
<evidence type="ECO:0000256" key="1">
    <source>
        <dbReference type="SAM" id="SignalP"/>
    </source>
</evidence>